<proteinExistence type="predicted"/>
<gene>
    <name evidence="1" type="ORF">GCM10007940_06080</name>
</gene>
<dbReference type="Proteomes" id="UP001156666">
    <property type="component" value="Unassembled WGS sequence"/>
</dbReference>
<organism evidence="1 2">
    <name type="scientific">Portibacter lacus</name>
    <dbReference type="NCBI Taxonomy" id="1099794"/>
    <lineage>
        <taxon>Bacteria</taxon>
        <taxon>Pseudomonadati</taxon>
        <taxon>Bacteroidota</taxon>
        <taxon>Saprospiria</taxon>
        <taxon>Saprospirales</taxon>
        <taxon>Haliscomenobacteraceae</taxon>
        <taxon>Portibacter</taxon>
    </lineage>
</organism>
<keyword evidence="2" id="KW-1185">Reference proteome</keyword>
<evidence type="ECO:0000313" key="2">
    <source>
        <dbReference type="Proteomes" id="UP001156666"/>
    </source>
</evidence>
<protein>
    <submittedName>
        <fullName evidence="1">Uncharacterized protein</fullName>
    </submittedName>
</protein>
<dbReference type="EMBL" id="BSOH01000002">
    <property type="protein sequence ID" value="GLR15993.1"/>
    <property type="molecule type" value="Genomic_DNA"/>
</dbReference>
<dbReference type="AlphaFoldDB" id="A0AA37SNW1"/>
<name>A0AA37SNW1_9BACT</name>
<reference evidence="1" key="2">
    <citation type="submission" date="2023-01" db="EMBL/GenBank/DDBJ databases">
        <title>Draft genome sequence of Portibacter lacus strain NBRC 108769.</title>
        <authorList>
            <person name="Sun Q."/>
            <person name="Mori K."/>
        </authorList>
    </citation>
    <scope>NUCLEOTIDE SEQUENCE</scope>
    <source>
        <strain evidence="1">NBRC 108769</strain>
    </source>
</reference>
<accession>A0AA37SNW1</accession>
<comment type="caution">
    <text evidence="1">The sequence shown here is derived from an EMBL/GenBank/DDBJ whole genome shotgun (WGS) entry which is preliminary data.</text>
</comment>
<dbReference type="RefSeq" id="WP_235294854.1">
    <property type="nucleotide sequence ID" value="NZ_BSOH01000002.1"/>
</dbReference>
<reference evidence="1" key="1">
    <citation type="journal article" date="2014" name="Int. J. Syst. Evol. Microbiol.">
        <title>Complete genome sequence of Corynebacterium casei LMG S-19264T (=DSM 44701T), isolated from a smear-ripened cheese.</title>
        <authorList>
            <consortium name="US DOE Joint Genome Institute (JGI-PGF)"/>
            <person name="Walter F."/>
            <person name="Albersmeier A."/>
            <person name="Kalinowski J."/>
            <person name="Ruckert C."/>
        </authorList>
    </citation>
    <scope>NUCLEOTIDE SEQUENCE</scope>
    <source>
        <strain evidence="1">NBRC 108769</strain>
    </source>
</reference>
<sequence length="156" mass="18144">MYIVDVKTQEHFDVDITSIESQDFKKITKKEYFFNWKLEKNYEINKLIRTDDSKILGLVSIERIPEEWRIHIRLLSVSVDNKGKQKSYERIVGNLLTFISKLAIKEFAELACVSLKPKSTIAQHYIKTYGMNVTGATLSLELPEILNLVKKYDNGK</sequence>
<evidence type="ECO:0000313" key="1">
    <source>
        <dbReference type="EMBL" id="GLR15993.1"/>
    </source>
</evidence>